<evidence type="ECO:0000256" key="6">
    <source>
        <dbReference type="ARBA" id="ARBA00023136"/>
    </source>
</evidence>
<evidence type="ECO:0000256" key="2">
    <source>
        <dbReference type="ARBA" id="ARBA00022475"/>
    </source>
</evidence>
<dbReference type="InterPro" id="IPR013685">
    <property type="entry name" value="POTRA_FtsQ_type"/>
</dbReference>
<dbReference type="Gene3D" id="3.10.20.310">
    <property type="entry name" value="membrane protein fhac"/>
    <property type="match status" value="1"/>
</dbReference>
<dbReference type="AlphaFoldDB" id="A0A2R9SXU1"/>
<evidence type="ECO:0000256" key="1">
    <source>
        <dbReference type="ARBA" id="ARBA00004370"/>
    </source>
</evidence>
<dbReference type="Pfam" id="PF08478">
    <property type="entry name" value="POTRA_1"/>
    <property type="match status" value="1"/>
</dbReference>
<accession>A0A2R9SXU1</accession>
<dbReference type="PANTHER" id="PTHR37820">
    <property type="entry name" value="CELL DIVISION PROTEIN DIVIB"/>
    <property type="match status" value="1"/>
</dbReference>
<evidence type="ECO:0000256" key="8">
    <source>
        <dbReference type="HAMAP-Rule" id="MF_00912"/>
    </source>
</evidence>
<feature type="domain" description="POTRA" evidence="9">
    <location>
        <begin position="49"/>
        <end position="117"/>
    </location>
</feature>
<dbReference type="Gene3D" id="3.40.50.10960">
    <property type="match status" value="1"/>
</dbReference>
<evidence type="ECO:0000313" key="11">
    <source>
        <dbReference type="Proteomes" id="UP000003094"/>
    </source>
</evidence>
<dbReference type="GO" id="GO:0005886">
    <property type="term" value="C:plasma membrane"/>
    <property type="evidence" value="ECO:0007669"/>
    <property type="project" value="UniProtKB-SubCell"/>
</dbReference>
<dbReference type="EMBL" id="ADHJ01000017">
    <property type="protein sequence ID" value="EFU42110.1"/>
    <property type="molecule type" value="Genomic_DNA"/>
</dbReference>
<evidence type="ECO:0000256" key="3">
    <source>
        <dbReference type="ARBA" id="ARBA00022618"/>
    </source>
</evidence>
<reference evidence="10 11" key="1">
    <citation type="journal article" date="2010" name="BMC Genomics">
        <title>Genome sequence of the pattern forming Paenibacillus vortex bacterium reveals potential for thriving in complex environments.</title>
        <authorList>
            <person name="Sirota-Madi A."/>
            <person name="Olender T."/>
            <person name="Helman Y."/>
            <person name="Ingham C."/>
            <person name="Brainis I."/>
            <person name="Roth D."/>
            <person name="Hagi E."/>
            <person name="Brodsky L."/>
            <person name="Leshkowitz D."/>
            <person name="Galatenko V."/>
            <person name="Nikolaev V."/>
            <person name="Mugasimangalam R.C."/>
            <person name="Bransburg-Zabary S."/>
            <person name="Gutnick D.L."/>
            <person name="Lancet D."/>
            <person name="Ben-Jacob E."/>
        </authorList>
    </citation>
    <scope>NUCLEOTIDE SEQUENCE [LARGE SCALE GENOMIC DNA]</scope>
    <source>
        <strain evidence="10 11">V453</strain>
    </source>
</reference>
<dbReference type="HAMAP" id="MF_00912">
    <property type="entry name" value="DivIB"/>
    <property type="match status" value="1"/>
</dbReference>
<dbReference type="Proteomes" id="UP000003094">
    <property type="component" value="Unassembled WGS sequence"/>
</dbReference>
<keyword evidence="2 8" id="KW-1003">Cell membrane</keyword>
<gene>
    <name evidence="8" type="primary">divIB</name>
    <name evidence="10" type="ORF">PVOR_11349</name>
</gene>
<evidence type="ECO:0000256" key="4">
    <source>
        <dbReference type="ARBA" id="ARBA00022692"/>
    </source>
</evidence>
<dbReference type="GO" id="GO:0032153">
    <property type="term" value="C:cell division site"/>
    <property type="evidence" value="ECO:0007669"/>
    <property type="project" value="UniProtKB-UniRule"/>
</dbReference>
<comment type="function">
    <text evidence="8">Cell division protein that may be involved in stabilizing or promoting the assembly of the division complex.</text>
</comment>
<evidence type="ECO:0000256" key="7">
    <source>
        <dbReference type="ARBA" id="ARBA00023306"/>
    </source>
</evidence>
<dbReference type="InterPro" id="IPR026580">
    <property type="entry name" value="DivIB"/>
</dbReference>
<keyword evidence="3 8" id="KW-0132">Cell division</keyword>
<sequence length="256" mass="28527">MERVDMSKTHMPVLKQDKPKPKTARKIIWILLLLFAALLTILFFRSPVSQVTEIHFTGNTFNTNEQLTKQSGLRIGDQYFSVEPKDVQERLVGLGTIKSAEVVKSFPGEVRIAVTEHPTVAYELSENGELQAILASGTSVPVTASGIAVEKPILTKWDPSDPNKAMLSEVLAEIPNSLTSDISEIMPSPTVSFPDRIKLYTRSKFEVITTVSLLRDKVEYLSQVTEMERPGVITMLEADAYVPFEQEVTEESEEGQ</sequence>
<evidence type="ECO:0000256" key="5">
    <source>
        <dbReference type="ARBA" id="ARBA00022989"/>
    </source>
</evidence>
<dbReference type="InterPro" id="IPR050487">
    <property type="entry name" value="FtsQ_DivIB"/>
</dbReference>
<dbReference type="InterPro" id="IPR034746">
    <property type="entry name" value="POTRA"/>
</dbReference>
<keyword evidence="7 8" id="KW-0131">Cell cycle</keyword>
<comment type="caution">
    <text evidence="10">The sequence shown here is derived from an EMBL/GenBank/DDBJ whole genome shotgun (WGS) entry which is preliminary data.</text>
</comment>
<dbReference type="GO" id="GO:0043093">
    <property type="term" value="P:FtsZ-dependent cytokinesis"/>
    <property type="evidence" value="ECO:0007669"/>
    <property type="project" value="UniProtKB-UniRule"/>
</dbReference>
<keyword evidence="5 8" id="KW-1133">Transmembrane helix</keyword>
<protein>
    <recommendedName>
        <fullName evidence="8">Cell division protein DivIB</fullName>
    </recommendedName>
</protein>
<keyword evidence="6 8" id="KW-0472">Membrane</keyword>
<keyword evidence="4 8" id="KW-0812">Transmembrane</keyword>
<evidence type="ECO:0000313" key="10">
    <source>
        <dbReference type="EMBL" id="EFU42110.1"/>
    </source>
</evidence>
<organism evidence="10 11">
    <name type="scientific">Paenibacillus vortex V453</name>
    <dbReference type="NCBI Taxonomy" id="715225"/>
    <lineage>
        <taxon>Bacteria</taxon>
        <taxon>Bacillati</taxon>
        <taxon>Bacillota</taxon>
        <taxon>Bacilli</taxon>
        <taxon>Bacillales</taxon>
        <taxon>Paenibacillaceae</taxon>
        <taxon>Paenibacillus</taxon>
    </lineage>
</organism>
<proteinExistence type="inferred from homology"/>
<comment type="similarity">
    <text evidence="8">Belongs to the FtsQ/DivIB family. DivIB subfamily.</text>
</comment>
<dbReference type="KEGG" id="pvo:PVOR_11349"/>
<dbReference type="PROSITE" id="PS51779">
    <property type="entry name" value="POTRA"/>
    <property type="match status" value="1"/>
</dbReference>
<evidence type="ECO:0000259" key="9">
    <source>
        <dbReference type="PROSITE" id="PS51779"/>
    </source>
</evidence>
<name>A0A2R9SXU1_9BACL</name>
<keyword evidence="11" id="KW-1185">Reference proteome</keyword>
<comment type="subcellular location">
    <subcellularLocation>
        <location evidence="8">Cell membrane</location>
        <topology evidence="8">Single-pass type II membrane protein</topology>
    </subcellularLocation>
    <subcellularLocation>
        <location evidence="1">Membrane</location>
    </subcellularLocation>
    <text evidence="8">Localizes to the division septum.</text>
</comment>
<dbReference type="PANTHER" id="PTHR37820:SF1">
    <property type="entry name" value="CELL DIVISION PROTEIN FTSQ"/>
    <property type="match status" value="1"/>
</dbReference>